<dbReference type="OrthoDB" id="10674756at2759"/>
<name>A0A1V9XPZ6_9ACAR</name>
<dbReference type="InterPro" id="IPR041966">
    <property type="entry name" value="LOTUS-like"/>
</dbReference>
<evidence type="ECO:0000313" key="3">
    <source>
        <dbReference type="Proteomes" id="UP000192247"/>
    </source>
</evidence>
<accession>A0A1V9XPZ6</accession>
<organism evidence="2 3">
    <name type="scientific">Tropilaelaps mercedesae</name>
    <dbReference type="NCBI Taxonomy" id="418985"/>
    <lineage>
        <taxon>Eukaryota</taxon>
        <taxon>Metazoa</taxon>
        <taxon>Ecdysozoa</taxon>
        <taxon>Arthropoda</taxon>
        <taxon>Chelicerata</taxon>
        <taxon>Arachnida</taxon>
        <taxon>Acari</taxon>
        <taxon>Parasitiformes</taxon>
        <taxon>Mesostigmata</taxon>
        <taxon>Gamasina</taxon>
        <taxon>Dermanyssoidea</taxon>
        <taxon>Laelapidae</taxon>
        <taxon>Tropilaelaps</taxon>
    </lineage>
</organism>
<keyword evidence="3" id="KW-1185">Reference proteome</keyword>
<evidence type="ECO:0000259" key="1">
    <source>
        <dbReference type="PROSITE" id="PS51644"/>
    </source>
</evidence>
<protein>
    <recommendedName>
        <fullName evidence="1">HTH OST-type domain-containing protein</fullName>
    </recommendedName>
</protein>
<dbReference type="Proteomes" id="UP000192247">
    <property type="component" value="Unassembled WGS sequence"/>
</dbReference>
<sequence length="98" mass="11076">MARVSVDGVIASIRKALGTARKSSFSLEDVDDCYRYFAGEPVPYRDCGAASLLELLQKKCDFLTVMKTDGQTVEVVLRPFPYEDARVNRKVRIVLRLF</sequence>
<proteinExistence type="predicted"/>
<gene>
    <name evidence="2" type="ORF">BIW11_08433</name>
</gene>
<dbReference type="AlphaFoldDB" id="A0A1V9XPZ6"/>
<evidence type="ECO:0000313" key="2">
    <source>
        <dbReference type="EMBL" id="OQR75418.1"/>
    </source>
</evidence>
<dbReference type="EMBL" id="MNPL01006391">
    <property type="protein sequence ID" value="OQR75418.1"/>
    <property type="molecule type" value="Genomic_DNA"/>
</dbReference>
<dbReference type="Gene3D" id="3.30.420.610">
    <property type="entry name" value="LOTUS domain-like"/>
    <property type="match status" value="1"/>
</dbReference>
<dbReference type="InterPro" id="IPR025605">
    <property type="entry name" value="OST-HTH/LOTUS_dom"/>
</dbReference>
<comment type="caution">
    <text evidence="2">The sequence shown here is derived from an EMBL/GenBank/DDBJ whole genome shotgun (WGS) entry which is preliminary data.</text>
</comment>
<reference evidence="2 3" key="1">
    <citation type="journal article" date="2017" name="Gigascience">
        <title>Draft genome of the honey bee ectoparasitic mite, Tropilaelaps mercedesae, is shaped by the parasitic life history.</title>
        <authorList>
            <person name="Dong X."/>
            <person name="Armstrong S.D."/>
            <person name="Xia D."/>
            <person name="Makepeace B.L."/>
            <person name="Darby A.C."/>
            <person name="Kadowaki T."/>
        </authorList>
    </citation>
    <scope>NUCLEOTIDE SEQUENCE [LARGE SCALE GENOMIC DNA]</scope>
    <source>
        <strain evidence="2">Wuxi-XJTLU</strain>
    </source>
</reference>
<feature type="domain" description="HTH OST-type" evidence="1">
    <location>
        <begin position="5"/>
        <end position="79"/>
    </location>
</feature>
<dbReference type="PROSITE" id="PS51644">
    <property type="entry name" value="HTH_OST"/>
    <property type="match status" value="1"/>
</dbReference>
<dbReference type="InParanoid" id="A0A1V9XPZ6"/>